<organism evidence="4 5">
    <name type="scientific">Aureobasidium melanogenum (strain CBS 110374)</name>
    <name type="common">Aureobasidium pullulans var. melanogenum</name>
    <dbReference type="NCBI Taxonomy" id="1043003"/>
    <lineage>
        <taxon>Eukaryota</taxon>
        <taxon>Fungi</taxon>
        <taxon>Dikarya</taxon>
        <taxon>Ascomycota</taxon>
        <taxon>Pezizomycotina</taxon>
        <taxon>Dothideomycetes</taxon>
        <taxon>Dothideomycetidae</taxon>
        <taxon>Dothideales</taxon>
        <taxon>Saccotheciaceae</taxon>
        <taxon>Aureobasidium</taxon>
    </lineage>
</organism>
<gene>
    <name evidence="4" type="ORF">M437DRAFT_68809</name>
</gene>
<feature type="region of interest" description="Disordered" evidence="2">
    <location>
        <begin position="593"/>
        <end position="623"/>
    </location>
</feature>
<dbReference type="HOGENOM" id="CLU_244981_0_0_1"/>
<feature type="region of interest" description="Disordered" evidence="2">
    <location>
        <begin position="1298"/>
        <end position="1337"/>
    </location>
</feature>
<name>A0A074VGF9_AURM1</name>
<keyword evidence="1" id="KW-0479">Metal-binding</keyword>
<dbReference type="SMART" id="SM00355">
    <property type="entry name" value="ZnF_C2H2"/>
    <property type="match status" value="2"/>
</dbReference>
<dbReference type="Proteomes" id="UP000030672">
    <property type="component" value="Unassembled WGS sequence"/>
</dbReference>
<dbReference type="GeneID" id="63918550"/>
<dbReference type="PROSITE" id="PS50157">
    <property type="entry name" value="ZINC_FINGER_C2H2_2"/>
    <property type="match status" value="1"/>
</dbReference>
<feature type="compositionally biased region" description="Acidic residues" evidence="2">
    <location>
        <begin position="163"/>
        <end position="203"/>
    </location>
</feature>
<keyword evidence="5" id="KW-1185">Reference proteome</keyword>
<keyword evidence="1" id="KW-0863">Zinc-finger</keyword>
<feature type="domain" description="C2H2-type" evidence="3">
    <location>
        <begin position="1502"/>
        <end position="1525"/>
    </location>
</feature>
<keyword evidence="1" id="KW-0862">Zinc</keyword>
<protein>
    <recommendedName>
        <fullName evidence="3">C2H2-type domain-containing protein</fullName>
    </recommendedName>
</protein>
<reference evidence="4 5" key="1">
    <citation type="journal article" date="2014" name="BMC Genomics">
        <title>Genome sequencing of four Aureobasidium pullulans varieties: biotechnological potential, stress tolerance, and description of new species.</title>
        <authorList>
            <person name="Gostin Ar C."/>
            <person name="Ohm R.A."/>
            <person name="Kogej T."/>
            <person name="Sonjak S."/>
            <person name="Turk M."/>
            <person name="Zajc J."/>
            <person name="Zalar P."/>
            <person name="Grube M."/>
            <person name="Sun H."/>
            <person name="Han J."/>
            <person name="Sharma A."/>
            <person name="Chiniquy J."/>
            <person name="Ngan C.Y."/>
            <person name="Lipzen A."/>
            <person name="Barry K."/>
            <person name="Grigoriev I.V."/>
            <person name="Gunde-Cimerman N."/>
        </authorList>
    </citation>
    <scope>NUCLEOTIDE SEQUENCE [LARGE SCALE GENOMIC DNA]</scope>
    <source>
        <strain evidence="4 5">CBS 110374</strain>
    </source>
</reference>
<dbReference type="InterPro" id="IPR013087">
    <property type="entry name" value="Znf_C2H2_type"/>
</dbReference>
<dbReference type="GO" id="GO:0008270">
    <property type="term" value="F:zinc ion binding"/>
    <property type="evidence" value="ECO:0007669"/>
    <property type="project" value="UniProtKB-KW"/>
</dbReference>
<feature type="compositionally biased region" description="Basic residues" evidence="2">
    <location>
        <begin position="1303"/>
        <end position="1337"/>
    </location>
</feature>
<evidence type="ECO:0000313" key="4">
    <source>
        <dbReference type="EMBL" id="KEQ59840.1"/>
    </source>
</evidence>
<feature type="region of interest" description="Disordered" evidence="2">
    <location>
        <begin position="149"/>
        <end position="254"/>
    </location>
</feature>
<evidence type="ECO:0000259" key="3">
    <source>
        <dbReference type="PROSITE" id="PS50157"/>
    </source>
</evidence>
<evidence type="ECO:0000256" key="1">
    <source>
        <dbReference type="PROSITE-ProRule" id="PRU00042"/>
    </source>
</evidence>
<sequence length="1584" mass="178025">MSANHSTAQPQHGVINPARQQELSGLKESIQAATNLARKNGTRIIMRDFEMPPEWMSPEMREAVSPFGLTGLLYDHDDVPDRRVDTDDTQVQNYRGLDDYLLDIGQNEFSSMEADNDIMEDTSPDMAMSDIEEEALNLEEALLASKVSTTEAASIGNGREPSPQDEEPNAYDTDEMESSDPDQDPEMDDNFFFGDEDDDDDVFFGDGNGHNDQGDDGKAQAGDEGRDEGGDQGDSKGKAEVTHRSPDDFDFDKEKSDLERRFDLGERQLVVPMQDIFDYVEVVCMERGLSSDQAHTIRFSDKGVDMNLPETLPIARTYDDPRSWMIDNMVEHLVEENGPYPPGTAYITTGMNPLYLGTGRFLTPDEINNQLKEHVRQARSDVNYVPLGIWPFNRTAFNVRKAVMAWNPRGNHWVCVSFFFDEASSKGRVEVRNSRRPPRGANGEFVGTDKMAITYLRAFGELMAISPHVNLPYLTWNEPVQLVEQTEQSNQIDCGPIAVDTIVKELHGQPQTIVRGFAEARAFGLDLRTQILKSVYEKILDRKMPVYYDSPPATGRETAKQTYDFDADEVMAINPEWLQEQGVLLKIAAMEKNPRGESNPGPKVSPVLPGSRAGNNDGDSDSDIEEIEKAADGSFKPVSAKSTKISRKNHDERFELTQRLFKAVQSSKNSSNYSKPLGRLLDRIRLYPSIEASWILGFEQMCRFLPPTRSKYEVLKSGWYSESMVNAIVTLTKSPDSVSHFIPVPDVQTIIGDDAHERFMRYVESGSTDPYPRMASLSQAPKNVDSVVFAWLALGHWTTVYLQRPQSGTVGQILHLDSFGAGKGRARPLLPVKVLPAFVAEYARKLAWPEVRWEVQPGISSEQKDSSSCGPIAIENCVDLLVHGAVNTEPKDANALRLRHFQLAYKAIADTPDPIASQASREDDAASGQKNSNYRELLCNALEHGDDLFDRRLSYYLSSTPTTFVEKSGKWSLIQGPGHNLSTNERLRLESLESPSRVLDVLDYLDNKYSLIIVVMRTSRGYKTRATSDQSKNRALRVAHAFWLRFVSSTASLRRVKHHQDWAAIDHVSELPFFELVLDSVSSSGTLLYMIQSNRELLDILDSVQGRVVMLQANPDGSSTDLASFSEVLTKWPRTNLDLMIYTSTYQESLLNWGVPDNEILWYQLNLNRLVTLWQGQAGDTLSMQERLINNGHEQMLYLMHTMHCAKVDFYKEASVLRCSPWLSNGIAILFMSRRSYDELPEETKSCEECKSETTTVKWRRGSSVNVSPTLRCDESHMSSPRAVADVVSCGGGMYTLKDTSTKPRKSTATKSRKPAKLHKSFKPNRPRRSTRPRKLNVRALRAEEDVPANLVAATPRSKSLIENPAYSLVVRNKDWQSGVTHISIGGKLLPHTAGMFIRRRISRLERDSSPPSMNVRINRRSALWVCEPCGREGFSFEDMGCHYLSHGHLAVVSQQTEVIIDPRQWMALAEAQLPYFGAGSRHYKLNPECLMIDGKPHVLIFICDLCGTSNSRFTAMRRHMKNCHHVDIGGVRSLNHRSSNVQEAGDDDRVEADDKAATEAFAAIVEKFEIFRTKYESDKGADK</sequence>
<proteinExistence type="predicted"/>
<evidence type="ECO:0000256" key="2">
    <source>
        <dbReference type="SAM" id="MobiDB-lite"/>
    </source>
</evidence>
<evidence type="ECO:0000313" key="5">
    <source>
        <dbReference type="Proteomes" id="UP000030672"/>
    </source>
</evidence>
<feature type="compositionally biased region" description="Basic and acidic residues" evidence="2">
    <location>
        <begin position="212"/>
        <end position="254"/>
    </location>
</feature>
<accession>A0A074VGF9</accession>
<dbReference type="RefSeq" id="XP_040876863.1">
    <property type="nucleotide sequence ID" value="XM_041025177.1"/>
</dbReference>
<dbReference type="EMBL" id="KL584846">
    <property type="protein sequence ID" value="KEQ59840.1"/>
    <property type="molecule type" value="Genomic_DNA"/>
</dbReference>